<evidence type="ECO:0000313" key="2">
    <source>
        <dbReference type="Proteomes" id="UP001595850"/>
    </source>
</evidence>
<dbReference type="RefSeq" id="WP_377289361.1">
    <property type="nucleotide sequence ID" value="NZ_JBHSBM010000018.1"/>
</dbReference>
<name>A0ABV8IA62_9ACTN</name>
<dbReference type="Pfam" id="PF13189">
    <property type="entry name" value="Cytidylate_kin2"/>
    <property type="match status" value="1"/>
</dbReference>
<dbReference type="Gene3D" id="3.40.50.300">
    <property type="entry name" value="P-loop containing nucleotide triphosphate hydrolases"/>
    <property type="match status" value="1"/>
</dbReference>
<proteinExistence type="predicted"/>
<keyword evidence="2" id="KW-1185">Reference proteome</keyword>
<sequence length="226" mass="24060">MAEREATGSEPKRSPAVVTLAALYGTGGDVIGPRVAQRLGVAFLDRAIPASVAARADVPQEVVAAVDERSRSRGQRLLALLAGAPSLTAGPAQDRWLLEEGRIRAEIRRFVAEAARSGGVVLGRGGAIVLRETPQALHVHLGGPRQARVARVMETEGVDHATAERRVKSNDWARREYVSRAYSADGDDPALYHLMIDATAFDVNACVELIVTAAALHTPRSTDATT</sequence>
<dbReference type="Proteomes" id="UP001595850">
    <property type="component" value="Unassembled WGS sequence"/>
</dbReference>
<gene>
    <name evidence="1" type="ORF">ACFOWE_18360</name>
</gene>
<reference evidence="2" key="1">
    <citation type="journal article" date="2019" name="Int. J. Syst. Evol. Microbiol.">
        <title>The Global Catalogue of Microorganisms (GCM) 10K type strain sequencing project: providing services to taxonomists for standard genome sequencing and annotation.</title>
        <authorList>
            <consortium name="The Broad Institute Genomics Platform"/>
            <consortium name="The Broad Institute Genome Sequencing Center for Infectious Disease"/>
            <person name="Wu L."/>
            <person name="Ma J."/>
        </authorList>
    </citation>
    <scope>NUCLEOTIDE SEQUENCE [LARGE SCALE GENOMIC DNA]</scope>
    <source>
        <strain evidence="2">TBRC 4489</strain>
    </source>
</reference>
<dbReference type="EMBL" id="JBHSBM010000018">
    <property type="protein sequence ID" value="MFC4060271.1"/>
    <property type="molecule type" value="Genomic_DNA"/>
</dbReference>
<accession>A0ABV8IA62</accession>
<comment type="caution">
    <text evidence="1">The sequence shown here is derived from an EMBL/GenBank/DDBJ whole genome shotgun (WGS) entry which is preliminary data.</text>
</comment>
<dbReference type="InterPro" id="IPR027417">
    <property type="entry name" value="P-loop_NTPase"/>
</dbReference>
<organism evidence="1 2">
    <name type="scientific">Planomonospora corallina</name>
    <dbReference type="NCBI Taxonomy" id="1806052"/>
    <lineage>
        <taxon>Bacteria</taxon>
        <taxon>Bacillati</taxon>
        <taxon>Actinomycetota</taxon>
        <taxon>Actinomycetes</taxon>
        <taxon>Streptosporangiales</taxon>
        <taxon>Streptosporangiaceae</taxon>
        <taxon>Planomonospora</taxon>
    </lineage>
</organism>
<evidence type="ECO:0000313" key="1">
    <source>
        <dbReference type="EMBL" id="MFC4060271.1"/>
    </source>
</evidence>
<protein>
    <submittedName>
        <fullName evidence="1">AAA family ATPase</fullName>
    </submittedName>
</protein>